<dbReference type="RefSeq" id="WP_010188615.1">
    <property type="nucleotide sequence ID" value="NC_012590.1"/>
</dbReference>
<proteinExistence type="predicted"/>
<evidence type="ECO:0000313" key="1">
    <source>
        <dbReference type="EMBL" id="ACP33938.1"/>
    </source>
</evidence>
<dbReference type="HOGENOM" id="CLU_086928_0_0_11"/>
<dbReference type="EMBL" id="CP001601">
    <property type="protein sequence ID" value="ACP33938.1"/>
    <property type="molecule type" value="Genomic_DNA"/>
</dbReference>
<dbReference type="OrthoDB" id="4086179at2"/>
<dbReference type="AlphaFoldDB" id="C3PK37"/>
<keyword evidence="2" id="KW-1185">Reference proteome</keyword>
<dbReference type="Proteomes" id="UP000002077">
    <property type="component" value="Chromosome"/>
</dbReference>
<gene>
    <name evidence="1" type="ordered locus">cauri_2347</name>
</gene>
<sequence length="228" mass="25550">MDAHHLANLANKFANDAKQLLDDCLPGPTIVAGEAFNSERKRFSFQLSKELKSKTSNAAPALLEASYAMCENSSGKHLAVAASSFKICYRQSKKQPPIVRFEYERDAQNKPVSHFHFHSDSVALGLLLASTGQKDKAFQQQDIHSPMGGHRFRVCLEDVVELVIREFGIEAREGWEQHVITGRKRFRESQKRAVIRSNPHLAVEVLCELGYDVPDIDHNGPTLAPAEW</sequence>
<evidence type="ECO:0000313" key="2">
    <source>
        <dbReference type="Proteomes" id="UP000002077"/>
    </source>
</evidence>
<protein>
    <submittedName>
        <fullName evidence="1">Uncharacterized protein</fullName>
    </submittedName>
</protein>
<reference evidence="1 2" key="1">
    <citation type="journal article" date="2010" name="BMC Genomics">
        <title>Complete genome sequence and lifestyle of black-pigmented Corynebacterium aurimucosum ATCC 700975 (formerly C. nigricans CN-1) isolated from a vaginal swab of a woman with spontaneous abortion.</title>
        <authorList>
            <person name="Trost E."/>
            <person name="Gotker S."/>
            <person name="Schneider J."/>
            <person name="Schneiker-Bekel S."/>
            <person name="Szczepanowski R."/>
            <person name="Tilker A."/>
            <person name="Viehoever P."/>
            <person name="Arnold W."/>
            <person name="Bekel T."/>
            <person name="Blom J."/>
            <person name="Gartemann K.H."/>
            <person name="Linke B."/>
            <person name="Goesmann A."/>
            <person name="Puhler A."/>
            <person name="Shukla S.K."/>
            <person name="Tauch A."/>
        </authorList>
    </citation>
    <scope>NUCLEOTIDE SEQUENCE [LARGE SCALE GENOMIC DNA]</scope>
    <source>
        <strain evidence="2">ATCC 700975 / DSM 44827 / CIP 107346 / CN-1</strain>
    </source>
</reference>
<dbReference type="eggNOG" id="ENOG50341VT">
    <property type="taxonomic scope" value="Bacteria"/>
</dbReference>
<name>C3PK37_CORA7</name>
<accession>C3PK37</accession>
<dbReference type="GeneID" id="31924997"/>
<organism evidence="1 2">
    <name type="scientific">Corynebacterium aurimucosum (strain ATCC 700975 / DSM 44827 / CIP 107346 / CN-1)</name>
    <name type="common">Corynebacterium nigricans</name>
    <dbReference type="NCBI Taxonomy" id="548476"/>
    <lineage>
        <taxon>Bacteria</taxon>
        <taxon>Bacillati</taxon>
        <taxon>Actinomycetota</taxon>
        <taxon>Actinomycetes</taxon>
        <taxon>Mycobacteriales</taxon>
        <taxon>Corynebacteriaceae</taxon>
        <taxon>Corynebacterium</taxon>
    </lineage>
</organism>
<dbReference type="KEGG" id="car:cauri_2347"/>